<reference evidence="9 10" key="1">
    <citation type="submission" date="2016-10" db="EMBL/GenBank/DDBJ databases">
        <authorList>
            <person name="de Groot N.N."/>
        </authorList>
    </citation>
    <scope>NUCLEOTIDE SEQUENCE [LARGE SCALE GENOMIC DNA]</scope>
    <source>
        <strain evidence="9 10">Vu-144</strain>
    </source>
</reference>
<dbReference type="SUPFAM" id="SSF54826">
    <property type="entry name" value="Enolase N-terminal domain-like"/>
    <property type="match status" value="1"/>
</dbReference>
<dbReference type="SMART" id="SM00922">
    <property type="entry name" value="MR_MLE"/>
    <property type="match status" value="1"/>
</dbReference>
<proteinExistence type="inferred from homology"/>
<evidence type="ECO:0000256" key="1">
    <source>
        <dbReference type="ARBA" id="ARBA00008031"/>
    </source>
</evidence>
<dbReference type="Pfam" id="PF02746">
    <property type="entry name" value="MR_MLE_N"/>
    <property type="match status" value="1"/>
</dbReference>
<dbReference type="EC" id="5.1.1.-" evidence="7"/>
<comment type="similarity">
    <text evidence="1 7">Belongs to the mandelate racemase/muconate lactonizing enzyme family.</text>
</comment>
<keyword evidence="2 6" id="KW-0479">Metal-binding</keyword>
<keyword evidence="10" id="KW-1185">Reference proteome</keyword>
<dbReference type="FunFam" id="3.30.390.10:FF:000009">
    <property type="entry name" value="Hydrophobic dipeptide epimerase"/>
    <property type="match status" value="1"/>
</dbReference>
<evidence type="ECO:0000256" key="5">
    <source>
        <dbReference type="PIRSR" id="PIRSR634603-1"/>
    </source>
</evidence>
<name>A0A1H3ZY11_9BACT</name>
<comment type="cofactor">
    <cofactor evidence="6 7">
        <name>Mg(2+)</name>
        <dbReference type="ChEBI" id="CHEBI:18420"/>
    </cofactor>
    <text evidence="6 7">Binds 1 Mg(2+) ion per subunit.</text>
</comment>
<evidence type="ECO:0000256" key="6">
    <source>
        <dbReference type="PIRSR" id="PIRSR634603-3"/>
    </source>
</evidence>
<gene>
    <name evidence="9" type="ORF">SAMN05192529_112110</name>
</gene>
<feature type="binding site" evidence="6">
    <location>
        <position position="225"/>
    </location>
    <ligand>
        <name>Mg(2+)</name>
        <dbReference type="ChEBI" id="CHEBI:18420"/>
    </ligand>
</feature>
<sequence length="377" mass="41115">MFSHPKYSLMKITHTEIYGFSISMVPFAIATGTMDYAQNVLIRIYTDEGLIGTGECSAFPMIVGETQGTCLAVGRDLAAIIKDKDPLQIQQHLEDFDRYIAGNTTIKSAFDMALVDIAAQADNKPLFAYLGGQLKPITTDITVGIGTAEQMASQALTFKENKAQIIKVKVGKDPKEDIRRIELIRAAIGPDIQIQLDANQGWSLQAAKTALGGMQALGLDIAFCEQPLPSYLDHEILALKAEVGIPIMADESCYHLRDVEKCHRAGFDYINIKLAKSGGITRGLEIASAAAAYAIPCMMGGMLESRVALTAMTHMVMASGNIRFFDMDTCLLGHLEDPVTRGVHIQDYRLSLPEPLLPGIGIQTDAAFLEKCDRWVV</sequence>
<dbReference type="InterPro" id="IPR029065">
    <property type="entry name" value="Enolase_C-like"/>
</dbReference>
<dbReference type="InterPro" id="IPR013342">
    <property type="entry name" value="Mandelate_racemase_C"/>
</dbReference>
<dbReference type="InterPro" id="IPR036849">
    <property type="entry name" value="Enolase-like_C_sf"/>
</dbReference>
<dbReference type="Proteomes" id="UP000199041">
    <property type="component" value="Unassembled WGS sequence"/>
</dbReference>
<dbReference type="SUPFAM" id="SSF51604">
    <property type="entry name" value="Enolase C-terminal domain-like"/>
    <property type="match status" value="1"/>
</dbReference>
<dbReference type="Pfam" id="PF13378">
    <property type="entry name" value="MR_MLE_C"/>
    <property type="match status" value="1"/>
</dbReference>
<feature type="binding site" evidence="6">
    <location>
        <position position="197"/>
    </location>
    <ligand>
        <name>Mg(2+)</name>
        <dbReference type="ChEBI" id="CHEBI:18420"/>
    </ligand>
</feature>
<dbReference type="STRING" id="551991.SAMN05192529_112110"/>
<dbReference type="SFLD" id="SFLDF00009">
    <property type="entry name" value="o-succinylbenzoate_synthase"/>
    <property type="match status" value="1"/>
</dbReference>
<feature type="active site" description="Proton acceptor; specific for (R)-substrate epimerization" evidence="5">
    <location>
        <position position="169"/>
    </location>
</feature>
<keyword evidence="4 7" id="KW-0413">Isomerase</keyword>
<dbReference type="AlphaFoldDB" id="A0A1H3ZY11"/>
<dbReference type="InterPro" id="IPR034603">
    <property type="entry name" value="Dipeptide_epimerase"/>
</dbReference>
<evidence type="ECO:0000256" key="3">
    <source>
        <dbReference type="ARBA" id="ARBA00022842"/>
    </source>
</evidence>
<organism evidence="9 10">
    <name type="scientific">Arachidicoccus rhizosphaerae</name>
    <dbReference type="NCBI Taxonomy" id="551991"/>
    <lineage>
        <taxon>Bacteria</taxon>
        <taxon>Pseudomonadati</taxon>
        <taxon>Bacteroidota</taxon>
        <taxon>Chitinophagia</taxon>
        <taxon>Chitinophagales</taxon>
        <taxon>Chitinophagaceae</taxon>
        <taxon>Arachidicoccus</taxon>
    </lineage>
</organism>
<accession>A0A1H3ZY11</accession>
<dbReference type="InterPro" id="IPR013341">
    <property type="entry name" value="Mandelate_racemase_N_dom"/>
</dbReference>
<evidence type="ECO:0000313" key="10">
    <source>
        <dbReference type="Proteomes" id="UP000199041"/>
    </source>
</evidence>
<evidence type="ECO:0000313" key="9">
    <source>
        <dbReference type="EMBL" id="SEA28653.1"/>
    </source>
</evidence>
<feature type="active site" description="Proton acceptor; specific for (S)-substrate epimerization" evidence="5">
    <location>
        <position position="273"/>
    </location>
</feature>
<dbReference type="GO" id="GO:0016855">
    <property type="term" value="F:racemase and epimerase activity, acting on amino acids and derivatives"/>
    <property type="evidence" value="ECO:0007669"/>
    <property type="project" value="UniProtKB-UniRule"/>
</dbReference>
<dbReference type="Gene3D" id="3.20.20.120">
    <property type="entry name" value="Enolase-like C-terminal domain"/>
    <property type="match status" value="1"/>
</dbReference>
<dbReference type="InterPro" id="IPR029017">
    <property type="entry name" value="Enolase-like_N"/>
</dbReference>
<dbReference type="PANTHER" id="PTHR48073:SF2">
    <property type="entry name" value="O-SUCCINYLBENZOATE SYNTHASE"/>
    <property type="match status" value="1"/>
</dbReference>
<dbReference type="CDD" id="cd03319">
    <property type="entry name" value="L-Ala-DL-Glu_epimerase"/>
    <property type="match status" value="1"/>
</dbReference>
<dbReference type="Gene3D" id="3.30.390.10">
    <property type="entry name" value="Enolase-like, N-terminal domain"/>
    <property type="match status" value="1"/>
</dbReference>
<dbReference type="PANTHER" id="PTHR48073">
    <property type="entry name" value="O-SUCCINYLBENZOATE SYNTHASE-RELATED"/>
    <property type="match status" value="1"/>
</dbReference>
<evidence type="ECO:0000256" key="7">
    <source>
        <dbReference type="RuleBase" id="RU366006"/>
    </source>
</evidence>
<feature type="domain" description="Mandelate racemase/muconate lactonizing enzyme C-terminal" evidence="8">
    <location>
        <begin position="148"/>
        <end position="246"/>
    </location>
</feature>
<evidence type="ECO:0000256" key="4">
    <source>
        <dbReference type="ARBA" id="ARBA00023235"/>
    </source>
</evidence>
<evidence type="ECO:0000259" key="8">
    <source>
        <dbReference type="SMART" id="SM00922"/>
    </source>
</evidence>
<dbReference type="EMBL" id="FNQY01000012">
    <property type="protein sequence ID" value="SEA28653.1"/>
    <property type="molecule type" value="Genomic_DNA"/>
</dbReference>
<dbReference type="SFLD" id="SFLDS00001">
    <property type="entry name" value="Enolase"/>
    <property type="match status" value="1"/>
</dbReference>
<dbReference type="SFLD" id="SFLDG00180">
    <property type="entry name" value="muconate_cycloisomerase"/>
    <property type="match status" value="1"/>
</dbReference>
<dbReference type="GO" id="GO:0006518">
    <property type="term" value="P:peptide metabolic process"/>
    <property type="evidence" value="ECO:0007669"/>
    <property type="project" value="UniProtKB-ARBA"/>
</dbReference>
<evidence type="ECO:0000256" key="2">
    <source>
        <dbReference type="ARBA" id="ARBA00022723"/>
    </source>
</evidence>
<feature type="binding site" evidence="6">
    <location>
        <position position="250"/>
    </location>
    <ligand>
        <name>Mg(2+)</name>
        <dbReference type="ChEBI" id="CHEBI:18420"/>
    </ligand>
</feature>
<dbReference type="GO" id="GO:0000287">
    <property type="term" value="F:magnesium ion binding"/>
    <property type="evidence" value="ECO:0007669"/>
    <property type="project" value="UniProtKB-ARBA"/>
</dbReference>
<protein>
    <recommendedName>
        <fullName evidence="7">Dipeptide epimerase</fullName>
        <ecNumber evidence="7">5.1.1.-</ecNumber>
    </recommendedName>
</protein>
<keyword evidence="3 6" id="KW-0460">Magnesium</keyword>